<evidence type="ECO:0000313" key="3">
    <source>
        <dbReference type="Proteomes" id="UP000310477"/>
    </source>
</evidence>
<keyword evidence="3" id="KW-1185">Reference proteome</keyword>
<dbReference type="EMBL" id="SWBO01000004">
    <property type="protein sequence ID" value="TKC01448.1"/>
    <property type="molecule type" value="Genomic_DNA"/>
</dbReference>
<gene>
    <name evidence="2" type="ORF">FA045_09440</name>
</gene>
<reference evidence="2 3" key="1">
    <citation type="submission" date="2019-04" db="EMBL/GenBank/DDBJ databases">
        <title>Pedobacter sp. AR-2-6 sp. nov., isolated from Arctic soil.</title>
        <authorList>
            <person name="Dahal R.H."/>
            <person name="Kim D.-U."/>
        </authorList>
    </citation>
    <scope>NUCLEOTIDE SEQUENCE [LARGE SCALE GENOMIC DNA]</scope>
    <source>
        <strain evidence="2 3">AR-2-6</strain>
    </source>
</reference>
<dbReference type="PANTHER" id="PTHR42841">
    <property type="entry name" value="AMINE OXIDASE"/>
    <property type="match status" value="1"/>
</dbReference>
<dbReference type="OrthoDB" id="9767561at2"/>
<evidence type="ECO:0000313" key="2">
    <source>
        <dbReference type="EMBL" id="TKC01448.1"/>
    </source>
</evidence>
<dbReference type="InterPro" id="IPR036188">
    <property type="entry name" value="FAD/NAD-bd_sf"/>
</dbReference>
<dbReference type="AlphaFoldDB" id="A0A4U1C619"/>
<dbReference type="RefSeq" id="WP_136876816.1">
    <property type="nucleotide sequence ID" value="NZ_SWBO01000004.1"/>
</dbReference>
<dbReference type="Proteomes" id="UP000310477">
    <property type="component" value="Unassembled WGS sequence"/>
</dbReference>
<name>A0A4U1C619_9SPHI</name>
<evidence type="ECO:0000259" key="1">
    <source>
        <dbReference type="Pfam" id="PF01593"/>
    </source>
</evidence>
<dbReference type="SUPFAM" id="SSF51905">
    <property type="entry name" value="FAD/NAD(P)-binding domain"/>
    <property type="match status" value="1"/>
</dbReference>
<dbReference type="Gene3D" id="3.50.50.60">
    <property type="entry name" value="FAD/NAD(P)-binding domain"/>
    <property type="match status" value="1"/>
</dbReference>
<dbReference type="Pfam" id="PF01593">
    <property type="entry name" value="Amino_oxidase"/>
    <property type="match status" value="1"/>
</dbReference>
<protein>
    <submittedName>
        <fullName evidence="2">FAD-dependent oxidoreductase</fullName>
    </submittedName>
</protein>
<proteinExistence type="predicted"/>
<organism evidence="2 3">
    <name type="scientific">Pedobacter cryotolerans</name>
    <dbReference type="NCBI Taxonomy" id="2571270"/>
    <lineage>
        <taxon>Bacteria</taxon>
        <taxon>Pseudomonadati</taxon>
        <taxon>Bacteroidota</taxon>
        <taxon>Sphingobacteriia</taxon>
        <taxon>Sphingobacteriales</taxon>
        <taxon>Sphingobacteriaceae</taxon>
        <taxon>Pedobacter</taxon>
    </lineage>
</organism>
<feature type="domain" description="Amine oxidase" evidence="1">
    <location>
        <begin position="15"/>
        <end position="407"/>
    </location>
</feature>
<comment type="caution">
    <text evidence="2">The sequence shown here is derived from an EMBL/GenBank/DDBJ whole genome shotgun (WGS) entry which is preliminary data.</text>
</comment>
<sequence length="420" mass="46463">MQRKAIDVIIVGAGIAGLTAAKLAKQKGKTVLLIDAADGVGGRVRTDNKEGFLLDRGFQVLLTSYPTVQKILNYQQLDLSAFKPGALIHKGNKKYRIADPLRDPKLLFTTLLSPVGTLKDKLLLLQLKIKLKFTSLDEIFKDKETTTYQYLQRVGFSTKFIENFFRPFFSGIFLEQGLTTSSRLFEFLFKMFSEGAAAVPAKGMGMISAQLAEDLLVDELLLNEKVTAIEGTTVTTQSGKLFTAKAIIVATDAANFPFPKAISQKGKSAITLYFSAPFIKEPSERIALNANQGEYIRNIAIMDHISPAYAPKGKSLVAVSLNTDLSLQTKQIETQTRIELVNWYPASADWKLLAIYDIPYALPNNESVKYNSTAADIQWSEHCYVCGDHLLYGSINAAMDSAINAVEMMLAHSFNHNEHE</sequence>
<dbReference type="InterPro" id="IPR002937">
    <property type="entry name" value="Amino_oxidase"/>
</dbReference>
<dbReference type="GO" id="GO:0016491">
    <property type="term" value="F:oxidoreductase activity"/>
    <property type="evidence" value="ECO:0007669"/>
    <property type="project" value="InterPro"/>
</dbReference>
<accession>A0A4U1C619</accession>